<proteinExistence type="predicted"/>
<evidence type="ECO:0000256" key="1">
    <source>
        <dbReference type="SAM" id="MobiDB-lite"/>
    </source>
</evidence>
<feature type="transmembrane region" description="Helical" evidence="2">
    <location>
        <begin position="38"/>
        <end position="57"/>
    </location>
</feature>
<evidence type="ECO:0000259" key="3">
    <source>
        <dbReference type="Pfam" id="PF01464"/>
    </source>
</evidence>
<feature type="compositionally biased region" description="Low complexity" evidence="1">
    <location>
        <begin position="71"/>
        <end position="80"/>
    </location>
</feature>
<feature type="domain" description="Transglycosylase SLT" evidence="3">
    <location>
        <begin position="154"/>
        <end position="276"/>
    </location>
</feature>
<feature type="region of interest" description="Disordered" evidence="1">
    <location>
        <begin position="1"/>
        <end position="32"/>
    </location>
</feature>
<name>A0ABN2FX36_9ACTN</name>
<keyword evidence="2" id="KW-0472">Membrane</keyword>
<reference evidence="4 5" key="1">
    <citation type="journal article" date="2019" name="Int. J. Syst. Evol. Microbiol.">
        <title>The Global Catalogue of Microorganisms (GCM) 10K type strain sequencing project: providing services to taxonomists for standard genome sequencing and annotation.</title>
        <authorList>
            <consortium name="The Broad Institute Genomics Platform"/>
            <consortium name="The Broad Institute Genome Sequencing Center for Infectious Disease"/>
            <person name="Wu L."/>
            <person name="Ma J."/>
        </authorList>
    </citation>
    <scope>NUCLEOTIDE SEQUENCE [LARGE SCALE GENOMIC DNA]</scope>
    <source>
        <strain evidence="4 5">JCM 16001</strain>
    </source>
</reference>
<dbReference type="EMBL" id="BAAAQF010000002">
    <property type="protein sequence ID" value="GAA1661274.1"/>
    <property type="molecule type" value="Genomic_DNA"/>
</dbReference>
<comment type="caution">
    <text evidence="4">The sequence shown here is derived from an EMBL/GenBank/DDBJ whole genome shotgun (WGS) entry which is preliminary data.</text>
</comment>
<dbReference type="RefSeq" id="WP_344480893.1">
    <property type="nucleotide sequence ID" value="NZ_BAAAQF010000002.1"/>
</dbReference>
<dbReference type="InterPro" id="IPR023346">
    <property type="entry name" value="Lysozyme-like_dom_sf"/>
</dbReference>
<dbReference type="Gene3D" id="1.10.530.10">
    <property type="match status" value="1"/>
</dbReference>
<keyword evidence="5" id="KW-1185">Reference proteome</keyword>
<dbReference type="Proteomes" id="UP001499851">
    <property type="component" value="Unassembled WGS sequence"/>
</dbReference>
<evidence type="ECO:0000256" key="2">
    <source>
        <dbReference type="SAM" id="Phobius"/>
    </source>
</evidence>
<evidence type="ECO:0000313" key="4">
    <source>
        <dbReference type="EMBL" id="GAA1661274.1"/>
    </source>
</evidence>
<gene>
    <name evidence="4" type="ORF">GCM10009830_03030</name>
</gene>
<dbReference type="SUPFAM" id="SSF53955">
    <property type="entry name" value="Lysozyme-like"/>
    <property type="match status" value="1"/>
</dbReference>
<protein>
    <recommendedName>
        <fullName evidence="3">Transglycosylase SLT domain-containing protein</fullName>
    </recommendedName>
</protein>
<dbReference type="CDD" id="cd00254">
    <property type="entry name" value="LT-like"/>
    <property type="match status" value="1"/>
</dbReference>
<sequence>MNPSTAPGDAGPPPEPEEAGLHPDLASGPDPDNGTGTWLVAFVLLFASIAVAVLLFMPSTSPDGAPAAVVTSAEPTTESPGPEPEPTTTPEAPPTEPETTAAAETTSPALPTEPPSVHPPCTTYLDGGAAPASEVEAALDEAADTQFWTNSTVEFSPDLLKAIAWMESGWQTDIVACDGGTGLMQIQPTTEKFVNQRFEADFDREDAADNAMLGSAQVQWLAKYFAVNYFGGADPGVYSLADDCSRDDAVPDHQEHCLLNSVISAYQAGFGTVEAALDAGTGYTNLQYVETVRALLELRPWEASA</sequence>
<feature type="compositionally biased region" description="Pro residues" evidence="1">
    <location>
        <begin position="81"/>
        <end position="96"/>
    </location>
</feature>
<organism evidence="4 5">
    <name type="scientific">Glycomyces endophyticus</name>
    <dbReference type="NCBI Taxonomy" id="480996"/>
    <lineage>
        <taxon>Bacteria</taxon>
        <taxon>Bacillati</taxon>
        <taxon>Actinomycetota</taxon>
        <taxon>Actinomycetes</taxon>
        <taxon>Glycomycetales</taxon>
        <taxon>Glycomycetaceae</taxon>
        <taxon>Glycomyces</taxon>
    </lineage>
</organism>
<feature type="region of interest" description="Disordered" evidence="1">
    <location>
        <begin position="62"/>
        <end position="128"/>
    </location>
</feature>
<keyword evidence="2" id="KW-1133">Transmembrane helix</keyword>
<dbReference type="Pfam" id="PF01464">
    <property type="entry name" value="SLT"/>
    <property type="match status" value="1"/>
</dbReference>
<dbReference type="InterPro" id="IPR008258">
    <property type="entry name" value="Transglycosylase_SLT_dom_1"/>
</dbReference>
<feature type="compositionally biased region" description="Low complexity" evidence="1">
    <location>
        <begin position="97"/>
        <end position="110"/>
    </location>
</feature>
<evidence type="ECO:0000313" key="5">
    <source>
        <dbReference type="Proteomes" id="UP001499851"/>
    </source>
</evidence>
<accession>A0ABN2FX36</accession>
<keyword evidence="2" id="KW-0812">Transmembrane</keyword>